<sequence length="109" mass="11555">MDSTETARRLLGHDAAGRLYAELTSGYGGHTPIYTALVAEWRARGHAVPEHRDGLWASFAAATVGERATVLPVPFPVPLLRPPAEDTAEDTGDGTGEELTSPPDPPAPR</sequence>
<organism evidence="2 3">
    <name type="scientific">Streptomyces atrovirens</name>
    <dbReference type="NCBI Taxonomy" id="285556"/>
    <lineage>
        <taxon>Bacteria</taxon>
        <taxon>Bacillati</taxon>
        <taxon>Actinomycetota</taxon>
        <taxon>Actinomycetes</taxon>
        <taxon>Kitasatosporales</taxon>
        <taxon>Streptomycetaceae</taxon>
        <taxon>Streptomyces</taxon>
    </lineage>
</organism>
<dbReference type="RefSeq" id="WP_344562019.1">
    <property type="nucleotide sequence ID" value="NZ_BAAATG010000023.1"/>
</dbReference>
<comment type="caution">
    <text evidence="2">The sequence shown here is derived from an EMBL/GenBank/DDBJ whole genome shotgun (WGS) entry which is preliminary data.</text>
</comment>
<evidence type="ECO:0000313" key="2">
    <source>
        <dbReference type="EMBL" id="MFC5241670.1"/>
    </source>
</evidence>
<protein>
    <submittedName>
        <fullName evidence="2">Uncharacterized protein</fullName>
    </submittedName>
</protein>
<evidence type="ECO:0000313" key="3">
    <source>
        <dbReference type="Proteomes" id="UP001596035"/>
    </source>
</evidence>
<accession>A0ABW0DVW4</accession>
<feature type="compositionally biased region" description="Acidic residues" evidence="1">
    <location>
        <begin position="86"/>
        <end position="96"/>
    </location>
</feature>
<dbReference type="EMBL" id="JBHSKN010000016">
    <property type="protein sequence ID" value="MFC5241670.1"/>
    <property type="molecule type" value="Genomic_DNA"/>
</dbReference>
<gene>
    <name evidence="2" type="ORF">ACFPWV_17355</name>
</gene>
<evidence type="ECO:0000256" key="1">
    <source>
        <dbReference type="SAM" id="MobiDB-lite"/>
    </source>
</evidence>
<proteinExistence type="predicted"/>
<keyword evidence="3" id="KW-1185">Reference proteome</keyword>
<reference evidence="3" key="1">
    <citation type="journal article" date="2019" name="Int. J. Syst. Evol. Microbiol.">
        <title>The Global Catalogue of Microorganisms (GCM) 10K type strain sequencing project: providing services to taxonomists for standard genome sequencing and annotation.</title>
        <authorList>
            <consortium name="The Broad Institute Genomics Platform"/>
            <consortium name="The Broad Institute Genome Sequencing Center for Infectious Disease"/>
            <person name="Wu L."/>
            <person name="Ma J."/>
        </authorList>
    </citation>
    <scope>NUCLEOTIDE SEQUENCE [LARGE SCALE GENOMIC DNA]</scope>
    <source>
        <strain evidence="3">CGMCC 4.7131</strain>
    </source>
</reference>
<name>A0ABW0DVW4_9ACTN</name>
<dbReference type="Proteomes" id="UP001596035">
    <property type="component" value="Unassembled WGS sequence"/>
</dbReference>
<feature type="region of interest" description="Disordered" evidence="1">
    <location>
        <begin position="75"/>
        <end position="109"/>
    </location>
</feature>